<sequence>PPRWIKEPQDITATAGSNVTMTCSADGFPKPSVNWRKLVSDSESQTTAIEPHLDHKGTSTIGIVSVGKLHQGRYSCLVSNGIGLDLSRTVSLRIKPPKIQPFTFPTTLNAGERTGTICIVTAGDKPLTFTWFKDGKPLETDDNVKIASNAEFSNLNFGSLTVKHSGNYTCSVKNNVGSASFTAALAVHSPPEWKTEPRDLSVSAGQALLVECSATGYPLPKVTWKKDGPKNERTLIASQDGSATLSVTESTKETEGRYFCEADNGVGAALKTALFIKVKQAPKIQPFTFNNKVRIGGRAVGSCIVVTAAAPLTFTWIKDGVQLRDKTGLSIQNNRLVSLLIIETADVSSHGNYTCRASNVMGTDAYTAELKVEAEIPKVHPFSFLKTLSEGQSAVVTCAVTEGSKPVQLQWMKDGNEVRSTGTVKITRQETFVALAIEPVQIEDSGNYTCVAKNRFGYDRYTSLLEVHEAPKIQPFQLPSRVKAGEKISATCNLVSGTPPVTFEWLKDGSDVTGLSKDLSYDGNLISVLAITSTSLGSQGNYTCRARNHFGSDSHTVQLKVEDAPVIQPFALPTDVVTGLATKIFCSVQKGSRPLTFSWMKDGRVIRNGVTSLEDYSTLTMDPVTADSAGNYTCVVSNSAGTDRYTSTLEVKQPPQWVDEPRDISTVEDVEVRIPCSAAGRPKPTVTWTQCVAGGKPSDVCGDVGRTAAPLKSVNGTVTFPRVTKKHEGRYACYVDNGIGKPLTKVIGVIVNVPAKFAEKHSVVTARRGENARLVCDAQGDQPLTVTWSKGATKIDRAGSTRLEIFETMTESGLRSELFISSTERSDGAVYTCRADNEFGRDERTSKLLVVEVPGQPQDVKVSETWTRSASVTWSPPYSGNSPVAKYVIQFWKDSGAAHRLQEVAVPGSQTSALVGDLHPGSTYQLNILAENSVGVGQASTPVKLHTGEEEPSAPPTDFHVEARGPSTARVSWKAPPPDEWNGDLLGYYIGYKPTSSGQPYSFRTSEFKPNTSHEFFLTGLQRGTEYSVVVKAFNAAGSGVASHELHVKTLDGDVPPPPKVFVSGTSHSSITVTWHQQFPTGVRGFVLHYRAEDGLQDWKEVNVDARTSSYTVPHLESGVLYQLYVSTTNEYGMGDPSEIITVRTHKNGGVMQSPIFGDASTPLYLNLFIMIPVLASLVTIVLVVIITCVCLQRIKRRPNQPPGPPPGTMDRRSKQYAAAMEGQPQMTSTTARHAEKAQQAGEYTGLSQRYVEVQPPPLPADHPCALYPAPCATLPMTEELEAKMARHNVNQEMKTFLAQNRELPTLPIGSKACMSIKKDHMYESAQ</sequence>
<organism evidence="1 2">
    <name type="scientific">Ixodes persulcatus</name>
    <name type="common">Taiga tick</name>
    <dbReference type="NCBI Taxonomy" id="34615"/>
    <lineage>
        <taxon>Eukaryota</taxon>
        <taxon>Metazoa</taxon>
        <taxon>Ecdysozoa</taxon>
        <taxon>Arthropoda</taxon>
        <taxon>Chelicerata</taxon>
        <taxon>Arachnida</taxon>
        <taxon>Acari</taxon>
        <taxon>Parasitiformes</taxon>
        <taxon>Ixodida</taxon>
        <taxon>Ixodoidea</taxon>
        <taxon>Ixodidae</taxon>
        <taxon>Ixodinae</taxon>
        <taxon>Ixodes</taxon>
    </lineage>
</organism>
<name>A0AC60PWJ2_IXOPE</name>
<proteinExistence type="predicted"/>
<gene>
    <name evidence="1" type="ORF">HPB47_028080</name>
</gene>
<reference evidence="1 2" key="1">
    <citation type="journal article" date="2020" name="Cell">
        <title>Large-Scale Comparative Analyses of Tick Genomes Elucidate Their Genetic Diversity and Vector Capacities.</title>
        <authorList>
            <consortium name="Tick Genome and Microbiome Consortium (TIGMIC)"/>
            <person name="Jia N."/>
            <person name="Wang J."/>
            <person name="Shi W."/>
            <person name="Du L."/>
            <person name="Sun Y."/>
            <person name="Zhan W."/>
            <person name="Jiang J.F."/>
            <person name="Wang Q."/>
            <person name="Zhang B."/>
            <person name="Ji P."/>
            <person name="Bell-Sakyi L."/>
            <person name="Cui X.M."/>
            <person name="Yuan T.T."/>
            <person name="Jiang B.G."/>
            <person name="Yang W.F."/>
            <person name="Lam T.T."/>
            <person name="Chang Q.C."/>
            <person name="Ding S.J."/>
            <person name="Wang X.J."/>
            <person name="Zhu J.G."/>
            <person name="Ruan X.D."/>
            <person name="Zhao L."/>
            <person name="Wei J.T."/>
            <person name="Ye R.Z."/>
            <person name="Que T.C."/>
            <person name="Du C.H."/>
            <person name="Zhou Y.H."/>
            <person name="Cheng J.X."/>
            <person name="Dai P.F."/>
            <person name="Guo W.B."/>
            <person name="Han X.H."/>
            <person name="Huang E.J."/>
            <person name="Li L.F."/>
            <person name="Wei W."/>
            <person name="Gao Y.C."/>
            <person name="Liu J.Z."/>
            <person name="Shao H.Z."/>
            <person name="Wang X."/>
            <person name="Wang C.C."/>
            <person name="Yang T.C."/>
            <person name="Huo Q.B."/>
            <person name="Li W."/>
            <person name="Chen H.Y."/>
            <person name="Chen S.E."/>
            <person name="Zhou L.G."/>
            <person name="Ni X.B."/>
            <person name="Tian J.H."/>
            <person name="Sheng Y."/>
            <person name="Liu T."/>
            <person name="Pan Y.S."/>
            <person name="Xia L.Y."/>
            <person name="Li J."/>
            <person name="Zhao F."/>
            <person name="Cao W.C."/>
        </authorList>
    </citation>
    <scope>NUCLEOTIDE SEQUENCE [LARGE SCALE GENOMIC DNA]</scope>
    <source>
        <strain evidence="1">Iper-2018</strain>
    </source>
</reference>
<keyword evidence="2" id="KW-1185">Reference proteome</keyword>
<accession>A0AC60PWJ2</accession>
<comment type="caution">
    <text evidence="1">The sequence shown here is derived from an EMBL/GenBank/DDBJ whole genome shotgun (WGS) entry which is preliminary data.</text>
</comment>
<dbReference type="Proteomes" id="UP000805193">
    <property type="component" value="Unassembled WGS sequence"/>
</dbReference>
<dbReference type="EMBL" id="JABSTQ010009945">
    <property type="protein sequence ID" value="KAG0424714.1"/>
    <property type="molecule type" value="Genomic_DNA"/>
</dbReference>
<protein>
    <submittedName>
        <fullName evidence="1">Uncharacterized protein</fullName>
    </submittedName>
</protein>
<evidence type="ECO:0000313" key="2">
    <source>
        <dbReference type="Proteomes" id="UP000805193"/>
    </source>
</evidence>
<evidence type="ECO:0000313" key="1">
    <source>
        <dbReference type="EMBL" id="KAG0424714.1"/>
    </source>
</evidence>
<feature type="non-terminal residue" evidence="1">
    <location>
        <position position="1"/>
    </location>
</feature>